<dbReference type="SMART" id="SM00448">
    <property type="entry name" value="REC"/>
    <property type="match status" value="1"/>
</dbReference>
<dbReference type="InterPro" id="IPR011006">
    <property type="entry name" value="CheY-like_superfamily"/>
</dbReference>
<evidence type="ECO:0000256" key="7">
    <source>
        <dbReference type="ARBA" id="ARBA00022840"/>
    </source>
</evidence>
<feature type="transmembrane region" description="Helical" evidence="10">
    <location>
        <begin position="224"/>
        <end position="247"/>
    </location>
</feature>
<dbReference type="InterPro" id="IPR036890">
    <property type="entry name" value="HATPase_C_sf"/>
</dbReference>
<dbReference type="Pfam" id="PF02518">
    <property type="entry name" value="HATPase_c"/>
    <property type="match status" value="1"/>
</dbReference>
<feature type="domain" description="Response regulatory" evidence="12">
    <location>
        <begin position="808"/>
        <end position="923"/>
    </location>
</feature>
<dbReference type="PROSITE" id="PS50113">
    <property type="entry name" value="PAC"/>
    <property type="match status" value="1"/>
</dbReference>
<comment type="catalytic activity">
    <reaction evidence="1">
        <text>ATP + protein L-histidine = ADP + protein N-phospho-L-histidine.</text>
        <dbReference type="EC" id="2.7.13.3"/>
    </reaction>
</comment>
<evidence type="ECO:0000259" key="14">
    <source>
        <dbReference type="PROSITE" id="PS50113"/>
    </source>
</evidence>
<dbReference type="InterPro" id="IPR005467">
    <property type="entry name" value="His_kinase_dom"/>
</dbReference>
<keyword evidence="7" id="KW-0067">ATP-binding</keyword>
<dbReference type="SMART" id="SM00091">
    <property type="entry name" value="PAS"/>
    <property type="match status" value="2"/>
</dbReference>
<feature type="transmembrane region" description="Helical" evidence="10">
    <location>
        <begin position="196"/>
        <end position="217"/>
    </location>
</feature>
<dbReference type="InterPro" id="IPR000014">
    <property type="entry name" value="PAS"/>
</dbReference>
<evidence type="ECO:0000256" key="5">
    <source>
        <dbReference type="ARBA" id="ARBA00022741"/>
    </source>
</evidence>
<dbReference type="InterPro" id="IPR001610">
    <property type="entry name" value="PAC"/>
</dbReference>
<dbReference type="Gene3D" id="3.30.450.20">
    <property type="entry name" value="PAS domain"/>
    <property type="match status" value="2"/>
</dbReference>
<dbReference type="InterPro" id="IPR036097">
    <property type="entry name" value="HisK_dim/P_sf"/>
</dbReference>
<dbReference type="InterPro" id="IPR000700">
    <property type="entry name" value="PAS-assoc_C"/>
</dbReference>
<dbReference type="PRINTS" id="PR00344">
    <property type="entry name" value="BCTRLSENSOR"/>
</dbReference>
<dbReference type="SUPFAM" id="SSF55874">
    <property type="entry name" value="ATPase domain of HSP90 chaperone/DNA topoisomerase II/histidine kinase"/>
    <property type="match status" value="1"/>
</dbReference>
<dbReference type="Pfam" id="PF00072">
    <property type="entry name" value="Response_reg"/>
    <property type="match status" value="1"/>
</dbReference>
<keyword evidence="8" id="KW-0902">Two-component regulatory system</keyword>
<dbReference type="InterPro" id="IPR013767">
    <property type="entry name" value="PAS_fold"/>
</dbReference>
<feature type="domain" description="PAS" evidence="13">
    <location>
        <begin position="430"/>
        <end position="500"/>
    </location>
</feature>
<keyword evidence="3 9" id="KW-0597">Phosphoprotein</keyword>
<dbReference type="CDD" id="cd16919">
    <property type="entry name" value="HATPase_CckA-like"/>
    <property type="match status" value="1"/>
</dbReference>
<dbReference type="NCBIfam" id="TIGR00229">
    <property type="entry name" value="sensory_box"/>
    <property type="match status" value="2"/>
</dbReference>
<dbReference type="Pfam" id="PF17158">
    <property type="entry name" value="MASE4"/>
    <property type="match status" value="1"/>
</dbReference>
<dbReference type="GO" id="GO:0000155">
    <property type="term" value="F:phosphorelay sensor kinase activity"/>
    <property type="evidence" value="ECO:0007669"/>
    <property type="project" value="InterPro"/>
</dbReference>
<feature type="domain" description="PAS" evidence="13">
    <location>
        <begin position="304"/>
        <end position="374"/>
    </location>
</feature>
<dbReference type="Gene3D" id="1.10.287.130">
    <property type="match status" value="1"/>
</dbReference>
<evidence type="ECO:0000256" key="2">
    <source>
        <dbReference type="ARBA" id="ARBA00012438"/>
    </source>
</evidence>
<name>A0A1H4PKW7_9BRAD</name>
<dbReference type="Gene3D" id="3.30.565.10">
    <property type="entry name" value="Histidine kinase-like ATPase, C-terminal domain"/>
    <property type="match status" value="1"/>
</dbReference>
<dbReference type="Proteomes" id="UP000183208">
    <property type="component" value="Unassembled WGS sequence"/>
</dbReference>
<dbReference type="InterPro" id="IPR003661">
    <property type="entry name" value="HisK_dim/P_dom"/>
</dbReference>
<dbReference type="SMART" id="SM00387">
    <property type="entry name" value="HATPase_c"/>
    <property type="match status" value="1"/>
</dbReference>
<feature type="transmembrane region" description="Helical" evidence="10">
    <location>
        <begin position="83"/>
        <end position="102"/>
    </location>
</feature>
<evidence type="ECO:0000256" key="8">
    <source>
        <dbReference type="ARBA" id="ARBA00023012"/>
    </source>
</evidence>
<feature type="modified residue" description="4-aspartylphosphate" evidence="9">
    <location>
        <position position="857"/>
    </location>
</feature>
<evidence type="ECO:0000256" key="4">
    <source>
        <dbReference type="ARBA" id="ARBA00022679"/>
    </source>
</evidence>
<dbReference type="PANTHER" id="PTHR43065:SF49">
    <property type="entry name" value="HISTIDINE KINASE"/>
    <property type="match status" value="1"/>
</dbReference>
<evidence type="ECO:0000259" key="13">
    <source>
        <dbReference type="PROSITE" id="PS50112"/>
    </source>
</evidence>
<feature type="domain" description="Histidine kinase" evidence="11">
    <location>
        <begin position="564"/>
        <end position="787"/>
    </location>
</feature>
<organism evidence="15 16">
    <name type="scientific">Bradyrhizobium lablabi</name>
    <dbReference type="NCBI Taxonomy" id="722472"/>
    <lineage>
        <taxon>Bacteria</taxon>
        <taxon>Pseudomonadati</taxon>
        <taxon>Pseudomonadota</taxon>
        <taxon>Alphaproteobacteria</taxon>
        <taxon>Hyphomicrobiales</taxon>
        <taxon>Nitrobacteraceae</taxon>
        <taxon>Bradyrhizobium</taxon>
    </lineage>
</organism>
<dbReference type="EMBL" id="FNTI01000001">
    <property type="protein sequence ID" value="SEC08029.1"/>
    <property type="molecule type" value="Genomic_DNA"/>
</dbReference>
<keyword evidence="6" id="KW-0418">Kinase</keyword>
<dbReference type="SUPFAM" id="SSF55785">
    <property type="entry name" value="PYP-like sensor domain (PAS domain)"/>
    <property type="match status" value="2"/>
</dbReference>
<dbReference type="Pfam" id="PF00989">
    <property type="entry name" value="PAS"/>
    <property type="match status" value="2"/>
</dbReference>
<evidence type="ECO:0000256" key="1">
    <source>
        <dbReference type="ARBA" id="ARBA00000085"/>
    </source>
</evidence>
<dbReference type="EC" id="2.7.13.3" evidence="2"/>
<feature type="transmembrane region" description="Helical" evidence="10">
    <location>
        <begin position="49"/>
        <end position="71"/>
    </location>
</feature>
<dbReference type="AlphaFoldDB" id="A0A1H4PKW7"/>
<sequence length="925" mass="99858">MQTGSERNIFLSTMPATGRDRRAAASIVVVSALLFACAVPFAGVPLAPVPAFVASYQSALAINDLITAVLLFSQFGVSRSRALLLLASGYLFTAIAAVVHALTFPGLFAPGGLLGAGPQTTVWLYMVWHGGFPLLVLGYAALKARDNGMRMQASPGRAIGVSIAAVAVAMAAFTAVATGGHDILPILLKDGHYTPVMLGVVSTVWCLSLAALAMLWFRKPHSVLDIWLMVVLCAWLFDIAMSAILNVARFDLGFYLGRIYGLCAASFVLAVLLIDNVSLQAQLARLLGKLRHQAASERNLRTERERIFSAVVESSNDAIITKALDGTITGWNGAAERLFGHTSAEAVGKHIDIIVPPDRRAEVGDILARVGNSERIQHYETSRMHKDGSSVEVSLSVSPIRSASGDIIGASKTARDITESNRTLKALNREVEERQRIFETSHDLILVTDTAGNFIQVSPSVTTILGYAPADMIGHSAVEFIHPDDLENTRNEMRTARRGQSKRSFETRYVGKDGKAVSLNWSGTWSEPVRRHFFIGRDLTEKQNAEAQMRHVQKMDAIGQLTGGVAHDFNNILTVITGTIGILEEAVAGQPELVSIAKLIDEAAERGASLTKHLLAFARKQPLQPREIDVNSLVLEAAKLLHPTLGEHIEIKPILADDAWTALVDPSQLTTAVLNLALNARDAMPHGGKLALETNNVYLDENYADMHSEVTPGNYVMVAVSDTGTGIPAALLERVFDPFFTTKEVGKGTGLGLSMVFGFVKQSGGHIKIYSEEGHGTSVKMYLPRATGLNQTAAEELISASVEGGHEAVLVVEDDSMVRRYVVTQIESLGYTTLEAANAADALKIIDTAPIDLLFTDVIMPGSMNGRQLAEEALRRKPSLKILYTSGYTENAIVHHGRLDSGVLLLAKPYRKSELARMLRLALAS</sequence>
<reference evidence="15 16" key="1">
    <citation type="submission" date="2016-10" db="EMBL/GenBank/DDBJ databases">
        <authorList>
            <person name="de Groot N.N."/>
        </authorList>
    </citation>
    <scope>NUCLEOTIDE SEQUENCE [LARGE SCALE GENOMIC DNA]</scope>
    <source>
        <strain evidence="15 16">GAS522</strain>
    </source>
</reference>
<dbReference type="PANTHER" id="PTHR43065">
    <property type="entry name" value="SENSOR HISTIDINE KINASE"/>
    <property type="match status" value="1"/>
</dbReference>
<dbReference type="SMART" id="SM00086">
    <property type="entry name" value="PAC"/>
    <property type="match status" value="1"/>
</dbReference>
<keyword evidence="10" id="KW-0472">Membrane</keyword>
<evidence type="ECO:0000313" key="16">
    <source>
        <dbReference type="Proteomes" id="UP000183208"/>
    </source>
</evidence>
<dbReference type="SMART" id="SM00388">
    <property type="entry name" value="HisKA"/>
    <property type="match status" value="1"/>
</dbReference>
<evidence type="ECO:0000256" key="3">
    <source>
        <dbReference type="ARBA" id="ARBA00022553"/>
    </source>
</evidence>
<dbReference type="CDD" id="cd00082">
    <property type="entry name" value="HisKA"/>
    <property type="match status" value="1"/>
</dbReference>
<dbReference type="RefSeq" id="WP_074815366.1">
    <property type="nucleotide sequence ID" value="NZ_FNTI01000001.1"/>
</dbReference>
<evidence type="ECO:0000259" key="11">
    <source>
        <dbReference type="PROSITE" id="PS50109"/>
    </source>
</evidence>
<keyword evidence="5" id="KW-0547">Nucleotide-binding</keyword>
<evidence type="ECO:0000256" key="10">
    <source>
        <dbReference type="SAM" id="Phobius"/>
    </source>
</evidence>
<dbReference type="SUPFAM" id="SSF52172">
    <property type="entry name" value="CheY-like"/>
    <property type="match status" value="1"/>
</dbReference>
<dbReference type="Gene3D" id="3.40.50.2300">
    <property type="match status" value="1"/>
</dbReference>
<dbReference type="InterPro" id="IPR033424">
    <property type="entry name" value="MASE4"/>
</dbReference>
<evidence type="ECO:0000256" key="6">
    <source>
        <dbReference type="ARBA" id="ARBA00022777"/>
    </source>
</evidence>
<dbReference type="GO" id="GO:0006355">
    <property type="term" value="P:regulation of DNA-templated transcription"/>
    <property type="evidence" value="ECO:0007669"/>
    <property type="project" value="InterPro"/>
</dbReference>
<dbReference type="PROSITE" id="PS50110">
    <property type="entry name" value="RESPONSE_REGULATORY"/>
    <property type="match status" value="1"/>
</dbReference>
<dbReference type="CDD" id="cd00130">
    <property type="entry name" value="PAS"/>
    <property type="match status" value="2"/>
</dbReference>
<dbReference type="InterPro" id="IPR035965">
    <property type="entry name" value="PAS-like_dom_sf"/>
</dbReference>
<dbReference type="InterPro" id="IPR001789">
    <property type="entry name" value="Sig_transdc_resp-reg_receiver"/>
</dbReference>
<protein>
    <recommendedName>
        <fullName evidence="2">histidine kinase</fullName>
        <ecNumber evidence="2">2.7.13.3</ecNumber>
    </recommendedName>
</protein>
<dbReference type="InterPro" id="IPR004358">
    <property type="entry name" value="Sig_transdc_His_kin-like_C"/>
</dbReference>
<gene>
    <name evidence="15" type="ORF">SAMN05444171_0610</name>
</gene>
<evidence type="ECO:0000313" key="15">
    <source>
        <dbReference type="EMBL" id="SEC08029.1"/>
    </source>
</evidence>
<dbReference type="CDD" id="cd18161">
    <property type="entry name" value="REC_hyHK_blue-like"/>
    <property type="match status" value="1"/>
</dbReference>
<accession>A0A1H4PKW7</accession>
<dbReference type="PROSITE" id="PS50109">
    <property type="entry name" value="HIS_KIN"/>
    <property type="match status" value="1"/>
</dbReference>
<dbReference type="Pfam" id="PF00512">
    <property type="entry name" value="HisKA"/>
    <property type="match status" value="1"/>
</dbReference>
<keyword evidence="10" id="KW-1133">Transmembrane helix</keyword>
<feature type="domain" description="PAC" evidence="14">
    <location>
        <begin position="377"/>
        <end position="429"/>
    </location>
</feature>
<dbReference type="OrthoDB" id="9796100at2"/>
<evidence type="ECO:0000256" key="9">
    <source>
        <dbReference type="PROSITE-ProRule" id="PRU00169"/>
    </source>
</evidence>
<keyword evidence="10" id="KW-0812">Transmembrane</keyword>
<keyword evidence="4" id="KW-0808">Transferase</keyword>
<dbReference type="InterPro" id="IPR003594">
    <property type="entry name" value="HATPase_dom"/>
</dbReference>
<feature type="transmembrane region" description="Helical" evidence="10">
    <location>
        <begin position="122"/>
        <end position="142"/>
    </location>
</feature>
<dbReference type="SUPFAM" id="SSF47384">
    <property type="entry name" value="Homodimeric domain of signal transducing histidine kinase"/>
    <property type="match status" value="1"/>
</dbReference>
<proteinExistence type="predicted"/>
<evidence type="ECO:0000259" key="12">
    <source>
        <dbReference type="PROSITE" id="PS50110"/>
    </source>
</evidence>
<dbReference type="PROSITE" id="PS50112">
    <property type="entry name" value="PAS"/>
    <property type="match status" value="2"/>
</dbReference>
<feature type="transmembrane region" description="Helical" evidence="10">
    <location>
        <begin position="154"/>
        <end position="176"/>
    </location>
</feature>
<dbReference type="GO" id="GO:0005524">
    <property type="term" value="F:ATP binding"/>
    <property type="evidence" value="ECO:0007669"/>
    <property type="project" value="UniProtKB-KW"/>
</dbReference>
<feature type="transmembrane region" description="Helical" evidence="10">
    <location>
        <begin position="23"/>
        <end position="43"/>
    </location>
</feature>